<reference evidence="3 4" key="1">
    <citation type="submission" date="2018-09" db="EMBL/GenBank/DDBJ databases">
        <title>Phylogeny of the Shewanellaceae, and recommendation for two new genera, Pseudoshewanella and Parashewanella.</title>
        <authorList>
            <person name="Wang G."/>
        </authorList>
    </citation>
    <scope>NUCLEOTIDE SEQUENCE [LARGE SCALE GENOMIC DNA]</scope>
    <source>
        <strain evidence="3 4">KCTC 22492</strain>
    </source>
</reference>
<gene>
    <name evidence="3" type="ORF">D5R81_12300</name>
</gene>
<evidence type="ECO:0000256" key="1">
    <source>
        <dbReference type="SAM" id="MobiDB-lite"/>
    </source>
</evidence>
<feature type="domain" description="InsA N-terminal zinc ribbon" evidence="2">
    <location>
        <begin position="4"/>
        <end position="33"/>
    </location>
</feature>
<dbReference type="InterPro" id="IPR003220">
    <property type="entry name" value="InsA_N_dom_Znf"/>
</dbReference>
<accession>A0A3A6U449</accession>
<dbReference type="Pfam" id="PF03811">
    <property type="entry name" value="Zn_ribbon_InsA"/>
    <property type="match status" value="1"/>
</dbReference>
<feature type="region of interest" description="Disordered" evidence="1">
    <location>
        <begin position="1"/>
        <end position="27"/>
    </location>
</feature>
<protein>
    <submittedName>
        <fullName evidence="3">IS1 family transposase</fullName>
    </submittedName>
</protein>
<dbReference type="GO" id="GO:0006313">
    <property type="term" value="P:DNA transposition"/>
    <property type="evidence" value="ECO:0007669"/>
    <property type="project" value="InterPro"/>
</dbReference>
<dbReference type="AlphaFoldDB" id="A0A3A6U449"/>
<evidence type="ECO:0000313" key="3">
    <source>
        <dbReference type="EMBL" id="RJY12501.1"/>
    </source>
</evidence>
<name>A0A3A6U449_9GAMM</name>
<keyword evidence="4" id="KW-1185">Reference proteome</keyword>
<dbReference type="EMBL" id="QYYH01000074">
    <property type="protein sequence ID" value="RJY12501.1"/>
    <property type="molecule type" value="Genomic_DNA"/>
</dbReference>
<sequence>MRHSVDVQCPHCQSTSISKAGKSPKGQQRYLCTNSECPKKHSYFIMLSVLGKMK</sequence>
<organism evidence="3 4">
    <name type="scientific">Parashewanella spongiae</name>
    <dbReference type="NCBI Taxonomy" id="342950"/>
    <lineage>
        <taxon>Bacteria</taxon>
        <taxon>Pseudomonadati</taxon>
        <taxon>Pseudomonadota</taxon>
        <taxon>Gammaproteobacteria</taxon>
        <taxon>Alteromonadales</taxon>
        <taxon>Shewanellaceae</taxon>
        <taxon>Parashewanella</taxon>
    </lineage>
</organism>
<comment type="caution">
    <text evidence="3">The sequence shown here is derived from an EMBL/GenBank/DDBJ whole genome shotgun (WGS) entry which is preliminary data.</text>
</comment>
<evidence type="ECO:0000259" key="2">
    <source>
        <dbReference type="Pfam" id="PF03811"/>
    </source>
</evidence>
<dbReference type="Proteomes" id="UP000273022">
    <property type="component" value="Unassembled WGS sequence"/>
</dbReference>
<proteinExistence type="predicted"/>
<evidence type="ECO:0000313" key="4">
    <source>
        <dbReference type="Proteomes" id="UP000273022"/>
    </source>
</evidence>